<evidence type="ECO:0000313" key="2">
    <source>
        <dbReference type="Proteomes" id="UP000298458"/>
    </source>
</evidence>
<keyword evidence="2" id="KW-1185">Reference proteome</keyword>
<accession>A0A4R9GJN5</accession>
<dbReference type="RefSeq" id="WP_135766269.1">
    <property type="nucleotide sequence ID" value="NZ_RQET01000001.1"/>
</dbReference>
<dbReference type="Proteomes" id="UP000298458">
    <property type="component" value="Unassembled WGS sequence"/>
</dbReference>
<name>A0A4R9GJN5_9LEPT</name>
<proteinExistence type="predicted"/>
<dbReference type="AlphaFoldDB" id="A0A4R9GJN5"/>
<protein>
    <submittedName>
        <fullName evidence="1">PilZ domain-containing protein</fullName>
    </submittedName>
</protein>
<organism evidence="1 2">
    <name type="scientific">Leptospira fletcheri</name>
    <dbReference type="NCBI Taxonomy" id="2484981"/>
    <lineage>
        <taxon>Bacteria</taxon>
        <taxon>Pseudomonadati</taxon>
        <taxon>Spirochaetota</taxon>
        <taxon>Spirochaetia</taxon>
        <taxon>Leptospirales</taxon>
        <taxon>Leptospiraceae</taxon>
        <taxon>Leptospira</taxon>
    </lineage>
</organism>
<evidence type="ECO:0000313" key="1">
    <source>
        <dbReference type="EMBL" id="TGK13928.1"/>
    </source>
</evidence>
<dbReference type="OrthoDB" id="332161at2"/>
<reference evidence="1" key="1">
    <citation type="journal article" date="2019" name="PLoS Negl. Trop. Dis.">
        <title>Revisiting the worldwide diversity of Leptospira species in the environment.</title>
        <authorList>
            <person name="Vincent A.T."/>
            <person name="Schiettekatte O."/>
            <person name="Bourhy P."/>
            <person name="Veyrier F.J."/>
            <person name="Picardeau M."/>
        </authorList>
    </citation>
    <scope>NUCLEOTIDE SEQUENCE [LARGE SCALE GENOMIC DNA]</scope>
    <source>
        <strain evidence="1">SSW15</strain>
    </source>
</reference>
<dbReference type="EMBL" id="RQET01000001">
    <property type="protein sequence ID" value="TGK13928.1"/>
    <property type="molecule type" value="Genomic_DNA"/>
</dbReference>
<sequence length="101" mass="11495">MKYNRIPSTLNVRFETIDDTKLRFAENVLVGLVMRSDSAVDPGTNLSIQIGVLSLSGSIELMMKVIKCERISNFEYDVYLNYTEKDFGKIEAIEDLIRDLA</sequence>
<gene>
    <name evidence="1" type="ORF">EHO60_00830</name>
</gene>
<comment type="caution">
    <text evidence="1">The sequence shown here is derived from an EMBL/GenBank/DDBJ whole genome shotgun (WGS) entry which is preliminary data.</text>
</comment>